<sequence length="157" mass="18415">YVAALIDRQVSGVMGGDDSHSQEQRRRRRRLGAVWKLKVCVRANRFSLKLNLRSWKLHRLSFSLRFRNHHLKVDSQSKHDCVRFLRRLAIFRRRRRGEVDTKHLMALVRNRAVLMAKKARGAGALTLVIIILFNYLMPWTKLSTESFQLGYALFGIN</sequence>
<dbReference type="OrthoDB" id="1104719at2759"/>
<protein>
    <submittedName>
        <fullName evidence="2">Uncharacterized protein</fullName>
    </submittedName>
</protein>
<accession>R0G6W1</accession>
<gene>
    <name evidence="2" type="ORF">CARUB_v10012726mg</name>
</gene>
<dbReference type="Proteomes" id="UP000029121">
    <property type="component" value="Unassembled WGS sequence"/>
</dbReference>
<proteinExistence type="predicted"/>
<reference evidence="3" key="1">
    <citation type="journal article" date="2013" name="Nat. Genet.">
        <title>The Capsella rubella genome and the genomic consequences of rapid mating system evolution.</title>
        <authorList>
            <person name="Slotte T."/>
            <person name="Hazzouri K.M."/>
            <person name="Agren J.A."/>
            <person name="Koenig D."/>
            <person name="Maumus F."/>
            <person name="Guo Y.L."/>
            <person name="Steige K."/>
            <person name="Platts A.E."/>
            <person name="Escobar J.S."/>
            <person name="Newman L.K."/>
            <person name="Wang W."/>
            <person name="Mandakova T."/>
            <person name="Vello E."/>
            <person name="Smith L.M."/>
            <person name="Henz S.R."/>
            <person name="Steffen J."/>
            <person name="Takuno S."/>
            <person name="Brandvain Y."/>
            <person name="Coop G."/>
            <person name="Andolfatto P."/>
            <person name="Hu T.T."/>
            <person name="Blanchette M."/>
            <person name="Clark R.M."/>
            <person name="Quesneville H."/>
            <person name="Nordborg M."/>
            <person name="Gaut B.S."/>
            <person name="Lysak M.A."/>
            <person name="Jenkins J."/>
            <person name="Grimwood J."/>
            <person name="Chapman J."/>
            <person name="Prochnik S."/>
            <person name="Shu S."/>
            <person name="Rokhsar D."/>
            <person name="Schmutz J."/>
            <person name="Weigel D."/>
            <person name="Wright S.I."/>
        </authorList>
    </citation>
    <scope>NUCLEOTIDE SEQUENCE [LARGE SCALE GENOMIC DNA]</scope>
    <source>
        <strain evidence="3">cv. Monte Gargano</strain>
    </source>
</reference>
<keyword evidence="1" id="KW-1133">Transmembrane helix</keyword>
<keyword evidence="1" id="KW-0472">Membrane</keyword>
<evidence type="ECO:0000313" key="2">
    <source>
        <dbReference type="EMBL" id="EOA12239.1"/>
    </source>
</evidence>
<dbReference type="EMBL" id="KB870826">
    <property type="protein sequence ID" value="EOA12239.1"/>
    <property type="molecule type" value="Genomic_DNA"/>
</dbReference>
<keyword evidence="1" id="KW-0812">Transmembrane</keyword>
<feature type="transmembrane region" description="Helical" evidence="1">
    <location>
        <begin position="119"/>
        <end position="137"/>
    </location>
</feature>
<dbReference type="KEGG" id="crb:17874461"/>
<evidence type="ECO:0000313" key="3">
    <source>
        <dbReference type="Proteomes" id="UP000029121"/>
    </source>
</evidence>
<organism evidence="2 3">
    <name type="scientific">Capsella rubella</name>
    <dbReference type="NCBI Taxonomy" id="81985"/>
    <lineage>
        <taxon>Eukaryota</taxon>
        <taxon>Viridiplantae</taxon>
        <taxon>Streptophyta</taxon>
        <taxon>Embryophyta</taxon>
        <taxon>Tracheophyta</taxon>
        <taxon>Spermatophyta</taxon>
        <taxon>Magnoliopsida</taxon>
        <taxon>eudicotyledons</taxon>
        <taxon>Gunneridae</taxon>
        <taxon>Pentapetalae</taxon>
        <taxon>rosids</taxon>
        <taxon>malvids</taxon>
        <taxon>Brassicales</taxon>
        <taxon>Brassicaceae</taxon>
        <taxon>Camelineae</taxon>
        <taxon>Capsella</taxon>
    </lineage>
</organism>
<evidence type="ECO:0000256" key="1">
    <source>
        <dbReference type="SAM" id="Phobius"/>
    </source>
</evidence>
<feature type="non-terminal residue" evidence="2">
    <location>
        <position position="1"/>
    </location>
</feature>
<dbReference type="AlphaFoldDB" id="R0G6W1"/>
<name>R0G6W1_9BRAS</name>
<keyword evidence="3" id="KW-1185">Reference proteome</keyword>